<dbReference type="AlphaFoldDB" id="A0A813CIZ9"/>
<feature type="compositionally biased region" description="Basic residues" evidence="1">
    <location>
        <begin position="165"/>
        <end position="174"/>
    </location>
</feature>
<keyword evidence="3" id="KW-1185">Reference proteome</keyword>
<name>A0A813CIZ9_9DINO</name>
<evidence type="ECO:0000313" key="3">
    <source>
        <dbReference type="Proteomes" id="UP000601435"/>
    </source>
</evidence>
<organism evidence="2 3">
    <name type="scientific">Symbiodinium necroappetens</name>
    <dbReference type="NCBI Taxonomy" id="1628268"/>
    <lineage>
        <taxon>Eukaryota</taxon>
        <taxon>Sar</taxon>
        <taxon>Alveolata</taxon>
        <taxon>Dinophyceae</taxon>
        <taxon>Suessiales</taxon>
        <taxon>Symbiodiniaceae</taxon>
        <taxon>Symbiodinium</taxon>
    </lineage>
</organism>
<reference evidence="2" key="1">
    <citation type="submission" date="2021-02" db="EMBL/GenBank/DDBJ databases">
        <authorList>
            <person name="Dougan E. K."/>
            <person name="Rhodes N."/>
            <person name="Thang M."/>
            <person name="Chan C."/>
        </authorList>
    </citation>
    <scope>NUCLEOTIDE SEQUENCE</scope>
</reference>
<dbReference type="EMBL" id="CAJNJA010096363">
    <property type="protein sequence ID" value="CAE7942350.1"/>
    <property type="molecule type" value="Genomic_DNA"/>
</dbReference>
<dbReference type="Proteomes" id="UP000601435">
    <property type="component" value="Unassembled WGS sequence"/>
</dbReference>
<comment type="caution">
    <text evidence="2">The sequence shown here is derived from an EMBL/GenBank/DDBJ whole genome shotgun (WGS) entry which is preliminary data.</text>
</comment>
<protein>
    <submittedName>
        <fullName evidence="2">Uncharacterized protein</fullName>
    </submittedName>
</protein>
<accession>A0A813CIZ9</accession>
<proteinExistence type="predicted"/>
<sequence>MAAEKRKAMGVSEITTEAAFREAIAGHAVVLVYFSYGPRTAEAPFSLGDEFDPQFQEFGESEEVIPPLCRVTHADATREIFASTGISSADGGSLALYKEGTQLANVSLKALHESEELEEEIARWLSGSFPTEHQTPEATDAVPPRPQPAPTAASPVLGQTDSRSYLRRCAKRTTARTNGRSYMRGCPE</sequence>
<dbReference type="OrthoDB" id="441511at2759"/>
<feature type="region of interest" description="Disordered" evidence="1">
    <location>
        <begin position="130"/>
        <end position="188"/>
    </location>
</feature>
<gene>
    <name evidence="2" type="ORF">SNEC2469_LOCUS34624</name>
</gene>
<evidence type="ECO:0000313" key="2">
    <source>
        <dbReference type="EMBL" id="CAE7942350.1"/>
    </source>
</evidence>
<feature type="non-terminal residue" evidence="2">
    <location>
        <position position="1"/>
    </location>
</feature>
<evidence type="ECO:0000256" key="1">
    <source>
        <dbReference type="SAM" id="MobiDB-lite"/>
    </source>
</evidence>